<dbReference type="STRING" id="484498.SAMN05421686_10663"/>
<dbReference type="InterPro" id="IPR023631">
    <property type="entry name" value="Amidase_dom"/>
</dbReference>
<name>A0A1N7MYH1_9GAMM</name>
<dbReference type="GO" id="GO:0012505">
    <property type="term" value="C:endomembrane system"/>
    <property type="evidence" value="ECO:0007669"/>
    <property type="project" value="TreeGrafter"/>
</dbReference>
<dbReference type="PANTHER" id="PTHR43372">
    <property type="entry name" value="FATTY-ACID AMIDE HYDROLASE"/>
    <property type="match status" value="1"/>
</dbReference>
<protein>
    <submittedName>
        <fullName evidence="2">Amidase</fullName>
    </submittedName>
</protein>
<evidence type="ECO:0000313" key="3">
    <source>
        <dbReference type="Proteomes" id="UP000185639"/>
    </source>
</evidence>
<dbReference type="NCBIfam" id="NF004816">
    <property type="entry name" value="PRK06170.1"/>
    <property type="match status" value="1"/>
</dbReference>
<dbReference type="AlphaFoldDB" id="A0A1N7MYH1"/>
<dbReference type="InterPro" id="IPR036928">
    <property type="entry name" value="AS_sf"/>
</dbReference>
<dbReference type="InterPro" id="IPR052739">
    <property type="entry name" value="FAAH2"/>
</dbReference>
<keyword evidence="3" id="KW-1185">Reference proteome</keyword>
<dbReference type="Proteomes" id="UP000185639">
    <property type="component" value="Unassembled WGS sequence"/>
</dbReference>
<organism evidence="2 3">
    <name type="scientific">Thalassolituus maritimus</name>
    <dbReference type="NCBI Taxonomy" id="484498"/>
    <lineage>
        <taxon>Bacteria</taxon>
        <taxon>Pseudomonadati</taxon>
        <taxon>Pseudomonadota</taxon>
        <taxon>Gammaproteobacteria</taxon>
        <taxon>Oceanospirillales</taxon>
        <taxon>Oceanospirillaceae</taxon>
        <taxon>Thalassolituus</taxon>
    </lineage>
</organism>
<dbReference type="Gene3D" id="3.90.1300.10">
    <property type="entry name" value="Amidase signature (AS) domain"/>
    <property type="match status" value="1"/>
</dbReference>
<sequence>MSKEWAFCGIAELQAALTAGEVTSRGLVEYFRDRIEKLNPALNAVVATNFDDALSRADAADDARAKGESWGPLHGIPMTIKDTFEVVGMPCTAGSRSLAKHMPGSNAFTVQRLIDAGAIPFGKTNVPLFAGDLQSFNKVYGTTNNPHDTSRTPGGSSGGAAAALAAGLTPIELGSDLAGSIRTPSHFCGTYGHKPTHGIIASRGHIPGPPGMLLEPDLSTPGPMTRYADDLDVMLDILAAPGPLMGDSWSLTLPEAPEKDLSGYKVLLWTQDSLSPIDDELQAAYTALAAHLKSQGVDVTTGAPEGMSLETFVPTYMNLLGSVLSGTLKPAQRRVTAVIGKLAGKFGARLKLSAHIDKLLKGMTQVHADWLQQHEARLRIAQKADKLFDQYDVILTPVVHVPAFKHQPKPAMHKRKLHVNGMPGPYTDIFMWIAPATLMGLPATSAPVGSTKNGLPVNVQILGRKYHDKTTIKFASLLEKSFRGFVKPEGY</sequence>
<gene>
    <name evidence="2" type="ORF">SAMN05421686_10663</name>
</gene>
<evidence type="ECO:0000313" key="2">
    <source>
        <dbReference type="EMBL" id="SIS91163.1"/>
    </source>
</evidence>
<feature type="domain" description="Amidase" evidence="1">
    <location>
        <begin position="27"/>
        <end position="471"/>
    </location>
</feature>
<accession>A0A1N7MYH1</accession>
<dbReference type="SUPFAM" id="SSF75304">
    <property type="entry name" value="Amidase signature (AS) enzymes"/>
    <property type="match status" value="1"/>
</dbReference>
<dbReference type="Pfam" id="PF01425">
    <property type="entry name" value="Amidase"/>
    <property type="match status" value="1"/>
</dbReference>
<dbReference type="EMBL" id="FTOH01000006">
    <property type="protein sequence ID" value="SIS91163.1"/>
    <property type="molecule type" value="Genomic_DNA"/>
</dbReference>
<reference evidence="3" key="1">
    <citation type="submission" date="2017-01" db="EMBL/GenBank/DDBJ databases">
        <authorList>
            <person name="Varghese N."/>
            <person name="Submissions S."/>
        </authorList>
    </citation>
    <scope>NUCLEOTIDE SEQUENCE [LARGE SCALE GENOMIC DNA]</scope>
    <source>
        <strain evidence="3">DSM 24913</strain>
    </source>
</reference>
<dbReference type="RefSeq" id="WP_076515883.1">
    <property type="nucleotide sequence ID" value="NZ_FTOH01000006.1"/>
</dbReference>
<evidence type="ECO:0000259" key="1">
    <source>
        <dbReference type="Pfam" id="PF01425"/>
    </source>
</evidence>
<proteinExistence type="predicted"/>
<dbReference type="PANTHER" id="PTHR43372:SF4">
    <property type="entry name" value="FATTY-ACID AMIDE HYDROLASE 2"/>
    <property type="match status" value="1"/>
</dbReference>
<dbReference type="PIRSF" id="PIRSF001221">
    <property type="entry name" value="Amidase_fungi"/>
    <property type="match status" value="1"/>
</dbReference>